<accession>W9R258</accession>
<evidence type="ECO:0000256" key="1">
    <source>
        <dbReference type="SAM" id="MobiDB-lite"/>
    </source>
</evidence>
<name>W9R258_9ROSA</name>
<evidence type="ECO:0000313" key="2">
    <source>
        <dbReference type="EMBL" id="EXB52173.1"/>
    </source>
</evidence>
<proteinExistence type="predicted"/>
<organism evidence="2 3">
    <name type="scientific">Morus notabilis</name>
    <dbReference type="NCBI Taxonomy" id="981085"/>
    <lineage>
        <taxon>Eukaryota</taxon>
        <taxon>Viridiplantae</taxon>
        <taxon>Streptophyta</taxon>
        <taxon>Embryophyta</taxon>
        <taxon>Tracheophyta</taxon>
        <taxon>Spermatophyta</taxon>
        <taxon>Magnoliopsida</taxon>
        <taxon>eudicotyledons</taxon>
        <taxon>Gunneridae</taxon>
        <taxon>Pentapetalae</taxon>
        <taxon>rosids</taxon>
        <taxon>fabids</taxon>
        <taxon>Rosales</taxon>
        <taxon>Moraceae</taxon>
        <taxon>Moreae</taxon>
        <taxon>Morus</taxon>
    </lineage>
</organism>
<dbReference type="Proteomes" id="UP000030645">
    <property type="component" value="Unassembled WGS sequence"/>
</dbReference>
<feature type="region of interest" description="Disordered" evidence="1">
    <location>
        <begin position="74"/>
        <end position="103"/>
    </location>
</feature>
<sequence>MLSKESLKNVPIYTSNVKSHTKVEAFVLMAVDLKHVQTKFRWIFRHVVAKTDHLEKLLITLAVTTIVKALQRHVKEGKNMKPHDPQSAPSSSGGGNVDASSRV</sequence>
<dbReference type="EMBL" id="KE344062">
    <property type="protein sequence ID" value="EXB52173.1"/>
    <property type="molecule type" value="Genomic_DNA"/>
</dbReference>
<feature type="compositionally biased region" description="Basic and acidic residues" evidence="1">
    <location>
        <begin position="74"/>
        <end position="84"/>
    </location>
</feature>
<protein>
    <submittedName>
        <fullName evidence="2">Uncharacterized protein</fullName>
    </submittedName>
</protein>
<dbReference type="Gene3D" id="2.60.120.10">
    <property type="entry name" value="Jelly Rolls"/>
    <property type="match status" value="1"/>
</dbReference>
<reference evidence="3" key="1">
    <citation type="submission" date="2013-01" db="EMBL/GenBank/DDBJ databases">
        <title>Draft Genome Sequence of a Mulberry Tree, Morus notabilis C.K. Schneid.</title>
        <authorList>
            <person name="He N."/>
            <person name="Zhao S."/>
        </authorList>
    </citation>
    <scope>NUCLEOTIDE SEQUENCE</scope>
</reference>
<gene>
    <name evidence="2" type="ORF">L484_004274</name>
</gene>
<evidence type="ECO:0000313" key="3">
    <source>
        <dbReference type="Proteomes" id="UP000030645"/>
    </source>
</evidence>
<dbReference type="InterPro" id="IPR014710">
    <property type="entry name" value="RmlC-like_jellyroll"/>
</dbReference>
<keyword evidence="3" id="KW-1185">Reference proteome</keyword>
<dbReference type="AlphaFoldDB" id="W9R258"/>